<dbReference type="Proteomes" id="UP001286313">
    <property type="component" value="Unassembled WGS sequence"/>
</dbReference>
<protein>
    <submittedName>
        <fullName evidence="1">Uncharacterized protein</fullName>
    </submittedName>
</protein>
<dbReference type="AlphaFoldDB" id="A0AAE1GA57"/>
<name>A0AAE1GA57_PETCI</name>
<evidence type="ECO:0000313" key="2">
    <source>
        <dbReference type="Proteomes" id="UP001286313"/>
    </source>
</evidence>
<evidence type="ECO:0000313" key="1">
    <source>
        <dbReference type="EMBL" id="KAK3888131.1"/>
    </source>
</evidence>
<accession>A0AAE1GA57</accession>
<organism evidence="1 2">
    <name type="scientific">Petrolisthes cinctipes</name>
    <name type="common">Flat porcelain crab</name>
    <dbReference type="NCBI Taxonomy" id="88211"/>
    <lineage>
        <taxon>Eukaryota</taxon>
        <taxon>Metazoa</taxon>
        <taxon>Ecdysozoa</taxon>
        <taxon>Arthropoda</taxon>
        <taxon>Crustacea</taxon>
        <taxon>Multicrustacea</taxon>
        <taxon>Malacostraca</taxon>
        <taxon>Eumalacostraca</taxon>
        <taxon>Eucarida</taxon>
        <taxon>Decapoda</taxon>
        <taxon>Pleocyemata</taxon>
        <taxon>Anomura</taxon>
        <taxon>Galatheoidea</taxon>
        <taxon>Porcellanidae</taxon>
        <taxon>Petrolisthes</taxon>
    </lineage>
</organism>
<gene>
    <name evidence="1" type="ORF">Pcinc_007776</name>
</gene>
<proteinExistence type="predicted"/>
<comment type="caution">
    <text evidence="1">The sequence shown here is derived from an EMBL/GenBank/DDBJ whole genome shotgun (WGS) entry which is preliminary data.</text>
</comment>
<dbReference type="EMBL" id="JAWQEG010000584">
    <property type="protein sequence ID" value="KAK3888131.1"/>
    <property type="molecule type" value="Genomic_DNA"/>
</dbReference>
<sequence>MYDSQERASMCFARHAAQDTCWMEAEACASGSTPFDPWGYYSTVEDEVEELEVLLLSIYAEHEHNWGT</sequence>
<reference evidence="1" key="1">
    <citation type="submission" date="2023-10" db="EMBL/GenBank/DDBJ databases">
        <title>Genome assemblies of two species of porcelain crab, Petrolisthes cinctipes and Petrolisthes manimaculis (Anomura: Porcellanidae).</title>
        <authorList>
            <person name="Angst P."/>
        </authorList>
    </citation>
    <scope>NUCLEOTIDE SEQUENCE</scope>
    <source>
        <strain evidence="1">PB745_01</strain>
        <tissue evidence="1">Gill</tissue>
    </source>
</reference>
<keyword evidence="2" id="KW-1185">Reference proteome</keyword>